<reference evidence="1 2" key="1">
    <citation type="submission" date="2018-05" db="EMBL/GenBank/DDBJ databases">
        <title>Streptomyces venezuelae.</title>
        <authorList>
            <person name="Kim W."/>
            <person name="Lee N."/>
            <person name="Cho B.-K."/>
        </authorList>
    </citation>
    <scope>NUCLEOTIDE SEQUENCE [LARGE SCALE GENOMIC DNA]</scope>
    <source>
        <strain evidence="1 2">ATCC 21782</strain>
    </source>
</reference>
<sequence>MQREDWRRLRAQYEELLRRYQVPHPFRVEDLSAAVAAERGRPLSLLPMPDGLPTNTGICGMWVSMGARDLVYYTPVTSRTHQTHIILHELAHILLDHREPSVPQPEMLAQLFPDLDPAMATRLLGRGRTKAGTRQEQEAELLASVMWQHFNVAPVAVPTATTDTADVLGRVLGSFTGRGGRGRRR</sequence>
<name>A0A5P2CY78_STRVZ</name>
<proteinExistence type="predicted"/>
<gene>
    <name evidence="1" type="ORF">DEJ50_04665</name>
</gene>
<dbReference type="Proteomes" id="UP000325211">
    <property type="component" value="Chromosome"/>
</dbReference>
<dbReference type="EMBL" id="CP029190">
    <property type="protein sequence ID" value="QES47230.1"/>
    <property type="molecule type" value="Genomic_DNA"/>
</dbReference>
<dbReference type="AlphaFoldDB" id="A0A5P2CY78"/>
<organism evidence="1 2">
    <name type="scientific">Streptomyces venezuelae</name>
    <dbReference type="NCBI Taxonomy" id="54571"/>
    <lineage>
        <taxon>Bacteria</taxon>
        <taxon>Bacillati</taxon>
        <taxon>Actinomycetota</taxon>
        <taxon>Actinomycetes</taxon>
        <taxon>Kitasatosporales</taxon>
        <taxon>Streptomycetaceae</taxon>
        <taxon>Streptomyces</taxon>
    </lineage>
</organism>
<evidence type="ECO:0008006" key="3">
    <source>
        <dbReference type="Google" id="ProtNLM"/>
    </source>
</evidence>
<dbReference type="RefSeq" id="WP_150206211.1">
    <property type="nucleotide sequence ID" value="NZ_CP029190.1"/>
</dbReference>
<evidence type="ECO:0000313" key="1">
    <source>
        <dbReference type="EMBL" id="QES47230.1"/>
    </source>
</evidence>
<dbReference type="OrthoDB" id="4144896at2"/>
<protein>
    <recommendedName>
        <fullName evidence="3">IrrE N-terminal-like domain-containing protein</fullName>
    </recommendedName>
</protein>
<evidence type="ECO:0000313" key="2">
    <source>
        <dbReference type="Proteomes" id="UP000325211"/>
    </source>
</evidence>
<accession>A0A5P2CY78</accession>